<sequence length="289" mass="34271">MTPPLLKDNGDIASNLPSPRLWYLRPYNHLLIGRRSNSSHLQLLLKLHDFEASRSFVNFVIRTIIAIRFAQDYRSWPLSEKKKYHRSLFEKHYKTQIEQIGNQYVGRDRDQRLEKLFKEFKGQHEKVVTARNHLDRLYRIFGVTLLLDPFWQLAAGLEAPKHSRPFGKIVALLEQDMNAVIEKMKQVFRFQREMKDRFMRPEDEPLYEEVNEDAYELRGRITANQINNKKFLFDVIKALGGNEVYSIRMVEFATVKLMRLERAFTDFVFSILLTYGFALQSKLYTIKMS</sequence>
<organism evidence="1 2">
    <name type="scientific">Armillaria luteobubalina</name>
    <dbReference type="NCBI Taxonomy" id="153913"/>
    <lineage>
        <taxon>Eukaryota</taxon>
        <taxon>Fungi</taxon>
        <taxon>Dikarya</taxon>
        <taxon>Basidiomycota</taxon>
        <taxon>Agaricomycotina</taxon>
        <taxon>Agaricomycetes</taxon>
        <taxon>Agaricomycetidae</taxon>
        <taxon>Agaricales</taxon>
        <taxon>Marasmiineae</taxon>
        <taxon>Physalacriaceae</taxon>
        <taxon>Armillaria</taxon>
    </lineage>
</organism>
<evidence type="ECO:0000313" key="2">
    <source>
        <dbReference type="Proteomes" id="UP001175228"/>
    </source>
</evidence>
<comment type="caution">
    <text evidence="1">The sequence shown here is derived from an EMBL/GenBank/DDBJ whole genome shotgun (WGS) entry which is preliminary data.</text>
</comment>
<gene>
    <name evidence="1" type="ORF">EDD18DRAFT_1465175</name>
</gene>
<evidence type="ECO:0000313" key="1">
    <source>
        <dbReference type="EMBL" id="KAK0492972.1"/>
    </source>
</evidence>
<keyword evidence="2" id="KW-1185">Reference proteome</keyword>
<accession>A0AA39UKD6</accession>
<proteinExistence type="predicted"/>
<dbReference type="EMBL" id="JAUEPU010000027">
    <property type="protein sequence ID" value="KAK0492972.1"/>
    <property type="molecule type" value="Genomic_DNA"/>
</dbReference>
<name>A0AA39UKD6_9AGAR</name>
<dbReference type="AlphaFoldDB" id="A0AA39UKD6"/>
<protein>
    <submittedName>
        <fullName evidence="1">Uncharacterized protein</fullName>
    </submittedName>
</protein>
<dbReference type="Proteomes" id="UP001175228">
    <property type="component" value="Unassembled WGS sequence"/>
</dbReference>
<reference evidence="1" key="1">
    <citation type="submission" date="2023-06" db="EMBL/GenBank/DDBJ databases">
        <authorList>
            <consortium name="Lawrence Berkeley National Laboratory"/>
            <person name="Ahrendt S."/>
            <person name="Sahu N."/>
            <person name="Indic B."/>
            <person name="Wong-Bajracharya J."/>
            <person name="Merenyi Z."/>
            <person name="Ke H.-M."/>
            <person name="Monk M."/>
            <person name="Kocsube S."/>
            <person name="Drula E."/>
            <person name="Lipzen A."/>
            <person name="Balint B."/>
            <person name="Henrissat B."/>
            <person name="Andreopoulos B."/>
            <person name="Martin F.M."/>
            <person name="Harder C.B."/>
            <person name="Rigling D."/>
            <person name="Ford K.L."/>
            <person name="Foster G.D."/>
            <person name="Pangilinan J."/>
            <person name="Papanicolaou A."/>
            <person name="Barry K."/>
            <person name="LaButti K."/>
            <person name="Viragh M."/>
            <person name="Koriabine M."/>
            <person name="Yan M."/>
            <person name="Riley R."/>
            <person name="Champramary S."/>
            <person name="Plett K.L."/>
            <person name="Tsai I.J."/>
            <person name="Slot J."/>
            <person name="Sipos G."/>
            <person name="Plett J."/>
            <person name="Nagy L.G."/>
            <person name="Grigoriev I.V."/>
        </authorList>
    </citation>
    <scope>NUCLEOTIDE SEQUENCE</scope>
    <source>
        <strain evidence="1">HWK02</strain>
    </source>
</reference>